<dbReference type="Proteomes" id="UP000288716">
    <property type="component" value="Unassembled WGS sequence"/>
</dbReference>
<protein>
    <submittedName>
        <fullName evidence="5">Multidrug resistance-associated protein 4-like protein</fullName>
    </submittedName>
</protein>
<accession>A0A443Q9N5</accession>
<dbReference type="GO" id="GO:0016020">
    <property type="term" value="C:membrane"/>
    <property type="evidence" value="ECO:0007669"/>
    <property type="project" value="UniProtKB-SubCell"/>
</dbReference>
<name>A0A443Q9N5_9ACAR</name>
<evidence type="ECO:0000256" key="3">
    <source>
        <dbReference type="ARBA" id="ARBA00022741"/>
    </source>
</evidence>
<dbReference type="STRING" id="299467.A0A443Q9N5"/>
<keyword evidence="4" id="KW-0067">ATP-binding</keyword>
<feature type="non-terminal residue" evidence="5">
    <location>
        <position position="105"/>
    </location>
</feature>
<dbReference type="PANTHER" id="PTHR24223:SF456">
    <property type="entry name" value="MULTIDRUG RESISTANCE-ASSOCIATED PROTEIN LETHAL(2)03659"/>
    <property type="match status" value="1"/>
</dbReference>
<proteinExistence type="inferred from homology"/>
<evidence type="ECO:0000313" key="5">
    <source>
        <dbReference type="EMBL" id="RWR99698.1"/>
    </source>
</evidence>
<keyword evidence="3" id="KW-0547">Nucleotide-binding</keyword>
<comment type="caution">
    <text evidence="5">The sequence shown here is derived from an EMBL/GenBank/DDBJ whole genome shotgun (WGS) entry which is preliminary data.</text>
</comment>
<dbReference type="VEuPathDB" id="VectorBase:LDEU014546"/>
<sequence>GGQKARVNLARAVYDDANIYIFDDPLSAVDSTVANHIFHRCIEEYLASKTRILVTHNLQFISRADKIIVMKDGKCLAFGTPQQLVNSGIDLISMTAVKKGDEKPK</sequence>
<dbReference type="GO" id="GO:0005524">
    <property type="term" value="F:ATP binding"/>
    <property type="evidence" value="ECO:0007669"/>
    <property type="project" value="UniProtKB-KW"/>
</dbReference>
<comment type="similarity">
    <text evidence="2">Belongs to the ABC transporter superfamily. ABCC family. Conjugate transporter (TC 3.A.1.208) subfamily.</text>
</comment>
<dbReference type="OrthoDB" id="6512349at2759"/>
<dbReference type="PANTHER" id="PTHR24223">
    <property type="entry name" value="ATP-BINDING CASSETTE SUB-FAMILY C"/>
    <property type="match status" value="1"/>
</dbReference>
<comment type="subcellular location">
    <subcellularLocation>
        <location evidence="1">Membrane</location>
        <topology evidence="1">Multi-pass membrane protein</topology>
    </subcellularLocation>
</comment>
<evidence type="ECO:0000256" key="1">
    <source>
        <dbReference type="ARBA" id="ARBA00004141"/>
    </source>
</evidence>
<dbReference type="AlphaFoldDB" id="A0A443Q9N5"/>
<dbReference type="EMBL" id="NCKV01062525">
    <property type="protein sequence ID" value="RWR99698.1"/>
    <property type="molecule type" value="Genomic_DNA"/>
</dbReference>
<feature type="non-terminal residue" evidence="5">
    <location>
        <position position="1"/>
    </location>
</feature>
<evidence type="ECO:0000256" key="2">
    <source>
        <dbReference type="ARBA" id="ARBA00009726"/>
    </source>
</evidence>
<dbReference type="GO" id="GO:0042626">
    <property type="term" value="F:ATPase-coupled transmembrane transporter activity"/>
    <property type="evidence" value="ECO:0007669"/>
    <property type="project" value="TreeGrafter"/>
</dbReference>
<dbReference type="InterPro" id="IPR050173">
    <property type="entry name" value="ABC_transporter_C-like"/>
</dbReference>
<dbReference type="SUPFAM" id="SSF52540">
    <property type="entry name" value="P-loop containing nucleoside triphosphate hydrolases"/>
    <property type="match status" value="1"/>
</dbReference>
<dbReference type="InterPro" id="IPR027417">
    <property type="entry name" value="P-loop_NTPase"/>
</dbReference>
<organism evidence="5 6">
    <name type="scientific">Leptotrombidium deliense</name>
    <dbReference type="NCBI Taxonomy" id="299467"/>
    <lineage>
        <taxon>Eukaryota</taxon>
        <taxon>Metazoa</taxon>
        <taxon>Ecdysozoa</taxon>
        <taxon>Arthropoda</taxon>
        <taxon>Chelicerata</taxon>
        <taxon>Arachnida</taxon>
        <taxon>Acari</taxon>
        <taxon>Acariformes</taxon>
        <taxon>Trombidiformes</taxon>
        <taxon>Prostigmata</taxon>
        <taxon>Anystina</taxon>
        <taxon>Parasitengona</taxon>
        <taxon>Trombiculoidea</taxon>
        <taxon>Trombiculidae</taxon>
        <taxon>Leptotrombidium</taxon>
    </lineage>
</organism>
<evidence type="ECO:0000313" key="6">
    <source>
        <dbReference type="Proteomes" id="UP000288716"/>
    </source>
</evidence>
<evidence type="ECO:0000256" key="4">
    <source>
        <dbReference type="ARBA" id="ARBA00022840"/>
    </source>
</evidence>
<dbReference type="Gene3D" id="3.40.50.300">
    <property type="entry name" value="P-loop containing nucleotide triphosphate hydrolases"/>
    <property type="match status" value="1"/>
</dbReference>
<reference evidence="5 6" key="1">
    <citation type="journal article" date="2018" name="Gigascience">
        <title>Genomes of trombidid mites reveal novel predicted allergens and laterally-transferred genes associated with secondary metabolism.</title>
        <authorList>
            <person name="Dong X."/>
            <person name="Chaisiri K."/>
            <person name="Xia D."/>
            <person name="Armstrong S.D."/>
            <person name="Fang Y."/>
            <person name="Donnelly M.J."/>
            <person name="Kadowaki T."/>
            <person name="McGarry J.W."/>
            <person name="Darby A.C."/>
            <person name="Makepeace B.L."/>
        </authorList>
    </citation>
    <scope>NUCLEOTIDE SEQUENCE [LARGE SCALE GENOMIC DNA]</scope>
    <source>
        <strain evidence="5">UoL-UT</strain>
    </source>
</reference>
<gene>
    <name evidence="5" type="ORF">B4U80_04361</name>
</gene>
<keyword evidence="6" id="KW-1185">Reference proteome</keyword>